<protein>
    <submittedName>
        <fullName evidence="1">Uncharacterized protein</fullName>
    </submittedName>
</protein>
<name>A0A0S4IMD1_BODSA</name>
<organism evidence="1 2">
    <name type="scientific">Bodo saltans</name>
    <name type="common">Flagellated protozoan</name>
    <dbReference type="NCBI Taxonomy" id="75058"/>
    <lineage>
        <taxon>Eukaryota</taxon>
        <taxon>Discoba</taxon>
        <taxon>Euglenozoa</taxon>
        <taxon>Kinetoplastea</taxon>
        <taxon>Metakinetoplastina</taxon>
        <taxon>Eubodonida</taxon>
        <taxon>Bodonidae</taxon>
        <taxon>Bodo</taxon>
    </lineage>
</organism>
<evidence type="ECO:0000313" key="1">
    <source>
        <dbReference type="EMBL" id="CUE73152.1"/>
    </source>
</evidence>
<keyword evidence="2" id="KW-1185">Reference proteome</keyword>
<dbReference type="EMBL" id="CYKH01000144">
    <property type="protein sequence ID" value="CUE73152.1"/>
    <property type="molecule type" value="Genomic_DNA"/>
</dbReference>
<reference evidence="2" key="1">
    <citation type="submission" date="2015-09" db="EMBL/GenBank/DDBJ databases">
        <authorList>
            <consortium name="Pathogen Informatics"/>
        </authorList>
    </citation>
    <scope>NUCLEOTIDE SEQUENCE [LARGE SCALE GENOMIC DNA]</scope>
    <source>
        <strain evidence="2">Lake Konstanz</strain>
    </source>
</reference>
<sequence>MGYICRGVGAFVATVSLPSNFRLLPSQLSLEAFTKQDKGLYDAVSHWKYREITPFVEIEHDADMNKHAGMSSHTTKSVCITVRDVPLDHLIITPVIIRTTPQESVQRRPFC</sequence>
<dbReference type="Proteomes" id="UP000051952">
    <property type="component" value="Unassembled WGS sequence"/>
</dbReference>
<dbReference type="AlphaFoldDB" id="A0A0S4IMD1"/>
<accession>A0A0S4IMD1</accession>
<evidence type="ECO:0000313" key="2">
    <source>
        <dbReference type="Proteomes" id="UP000051952"/>
    </source>
</evidence>
<dbReference type="VEuPathDB" id="TriTrypDB:BSAL_54885"/>
<proteinExistence type="predicted"/>
<gene>
    <name evidence="1" type="ORF">BSAL_54885</name>
</gene>